<proteinExistence type="predicted"/>
<accession>A0A0F3GNY6</accession>
<dbReference type="Proteomes" id="UP000033423">
    <property type="component" value="Unassembled WGS sequence"/>
</dbReference>
<dbReference type="AlphaFoldDB" id="A0A0F3GNY6"/>
<protein>
    <submittedName>
        <fullName evidence="1">Uncharacterized protein</fullName>
    </submittedName>
</protein>
<name>A0A0F3GNY6_9BACT</name>
<sequence length="227" mass="24964">MEKGERIDMSTMTLEAPIEAYTEQGLIIKEQADNINITSPESYEAAGQFVKGIKGLMTDIKDTFGPLKKKASESHKAVVKEEAERLTPLQEAEGIIKGKMAAYLKTEELNRRVMQAMLEAEAKKQHDERCLQEALALEAAGNVSDAIAVLDTPNQTPAPLVVSNIPKVTGVSEREVWKFEVVDASKVPDQYKTVDEKKIGAIVRALKGVTDIPGVRVWSEKQMAVRG</sequence>
<comment type="caution">
    <text evidence="1">The sequence shown here is derived from an EMBL/GenBank/DDBJ whole genome shotgun (WGS) entry which is preliminary data.</text>
</comment>
<gene>
    <name evidence="1" type="ORF">MBAV_005425</name>
</gene>
<dbReference type="EMBL" id="LACI01002339">
    <property type="protein sequence ID" value="KJU82383.1"/>
    <property type="molecule type" value="Genomic_DNA"/>
</dbReference>
<evidence type="ECO:0000313" key="2">
    <source>
        <dbReference type="Proteomes" id="UP000033423"/>
    </source>
</evidence>
<keyword evidence="2" id="KW-1185">Reference proteome</keyword>
<organism evidence="1 2">
    <name type="scientific">Candidatus Magnetobacterium bavaricum</name>
    <dbReference type="NCBI Taxonomy" id="29290"/>
    <lineage>
        <taxon>Bacteria</taxon>
        <taxon>Pseudomonadati</taxon>
        <taxon>Nitrospirota</taxon>
        <taxon>Thermodesulfovibrionia</taxon>
        <taxon>Thermodesulfovibrionales</taxon>
        <taxon>Candidatus Magnetobacteriaceae</taxon>
        <taxon>Candidatus Magnetobacterium</taxon>
    </lineage>
</organism>
<evidence type="ECO:0000313" key="1">
    <source>
        <dbReference type="EMBL" id="KJU82383.1"/>
    </source>
</evidence>
<reference evidence="1 2" key="1">
    <citation type="submission" date="2015-02" db="EMBL/GenBank/DDBJ databases">
        <title>Single-cell genomics of uncultivated deep-branching MTB reveals a conserved set of magnetosome genes.</title>
        <authorList>
            <person name="Kolinko S."/>
            <person name="Richter M."/>
            <person name="Glockner F.O."/>
            <person name="Brachmann A."/>
            <person name="Schuler D."/>
        </authorList>
    </citation>
    <scope>NUCLEOTIDE SEQUENCE [LARGE SCALE GENOMIC DNA]</scope>
    <source>
        <strain evidence="1">TM-1</strain>
    </source>
</reference>